<dbReference type="RefSeq" id="WP_379951046.1">
    <property type="nucleotide sequence ID" value="NZ_JBHMAF010000167.1"/>
</dbReference>
<dbReference type="Proteomes" id="UP001589609">
    <property type="component" value="Unassembled WGS sequence"/>
</dbReference>
<organism evidence="1 2">
    <name type="scientific">Ectobacillus funiculus</name>
    <dbReference type="NCBI Taxonomy" id="137993"/>
    <lineage>
        <taxon>Bacteria</taxon>
        <taxon>Bacillati</taxon>
        <taxon>Bacillota</taxon>
        <taxon>Bacilli</taxon>
        <taxon>Bacillales</taxon>
        <taxon>Bacillaceae</taxon>
        <taxon>Ectobacillus</taxon>
    </lineage>
</organism>
<dbReference type="PANTHER" id="PTHR10091">
    <property type="entry name" value="ALDOSE-1-EPIMERASE"/>
    <property type="match status" value="1"/>
</dbReference>
<dbReference type="SUPFAM" id="SSF74650">
    <property type="entry name" value="Galactose mutarotase-like"/>
    <property type="match status" value="1"/>
</dbReference>
<proteinExistence type="predicted"/>
<dbReference type="InterPro" id="IPR014718">
    <property type="entry name" value="GH-type_carb-bd"/>
</dbReference>
<evidence type="ECO:0000313" key="2">
    <source>
        <dbReference type="Proteomes" id="UP001589609"/>
    </source>
</evidence>
<dbReference type="Gene3D" id="2.70.98.10">
    <property type="match status" value="1"/>
</dbReference>
<evidence type="ECO:0000313" key="1">
    <source>
        <dbReference type="EMBL" id="MFB9760767.1"/>
    </source>
</evidence>
<comment type="caution">
    <text evidence="1">The sequence shown here is derived from an EMBL/GenBank/DDBJ whole genome shotgun (WGS) entry which is preliminary data.</text>
</comment>
<dbReference type="InterPro" id="IPR008183">
    <property type="entry name" value="Aldose_1/G6P_1-epimerase"/>
</dbReference>
<gene>
    <name evidence="1" type="ORF">ACFFMS_21025</name>
</gene>
<reference evidence="1 2" key="1">
    <citation type="submission" date="2024-09" db="EMBL/GenBank/DDBJ databases">
        <authorList>
            <person name="Sun Q."/>
            <person name="Mori K."/>
        </authorList>
    </citation>
    <scope>NUCLEOTIDE SEQUENCE [LARGE SCALE GENOMIC DNA]</scope>
    <source>
        <strain evidence="1 2">JCM 11201</strain>
    </source>
</reference>
<accession>A0ABV5WJG3</accession>
<dbReference type="InterPro" id="IPR011013">
    <property type="entry name" value="Gal_mutarotase_sf_dom"/>
</dbReference>
<dbReference type="PANTHER" id="PTHR10091:SF0">
    <property type="entry name" value="GALACTOSE MUTAROTASE"/>
    <property type="match status" value="1"/>
</dbReference>
<sequence length="314" mass="36300">MGIQQIEFLEGIAYEIENECFKAIILPEEGSNLISLFDKKKGVELLRVPKTKEEYDGRRMLYGTPVLFPPNRIEDAVFQFDNRTYMLDMNRPKENVHIHGWVHNKKWTVSRIDDRHDTLTTIFESSDHPDILRQFPHAFVLEMTVHLTERGITQTLKVINKSSEVMPVGVGYHTTFNFPMESAKLYMDLNMYWELNQRNLPTGKLLDVLYKEELKNGMKLKGLALDDVYPLTDNHKAVMEHPALGLKVTYEAVSGFRHWVLFTAGGQEDLLAIEPYSWVTNAPNIPLSEEITGLYGLKPNQEKIFTTQIDIEHF</sequence>
<dbReference type="EMBL" id="JBHMAF010000167">
    <property type="protein sequence ID" value="MFB9760767.1"/>
    <property type="molecule type" value="Genomic_DNA"/>
</dbReference>
<protein>
    <submittedName>
        <fullName evidence="1">Aldose 1-epimerase</fullName>
    </submittedName>
</protein>
<keyword evidence="2" id="KW-1185">Reference proteome</keyword>
<dbReference type="Pfam" id="PF01263">
    <property type="entry name" value="Aldose_epim"/>
    <property type="match status" value="1"/>
</dbReference>
<dbReference type="CDD" id="cd01081">
    <property type="entry name" value="Aldose_epim"/>
    <property type="match status" value="1"/>
</dbReference>
<name>A0ABV5WJG3_9BACI</name>